<dbReference type="Proteomes" id="UP000006591">
    <property type="component" value="Chromosome 1"/>
</dbReference>
<organism evidence="1">
    <name type="scientific">Oryza nivara</name>
    <name type="common">Indian wild rice</name>
    <name type="synonym">Oryza sativa f. spontanea</name>
    <dbReference type="NCBI Taxonomy" id="4536"/>
    <lineage>
        <taxon>Eukaryota</taxon>
        <taxon>Viridiplantae</taxon>
        <taxon>Streptophyta</taxon>
        <taxon>Embryophyta</taxon>
        <taxon>Tracheophyta</taxon>
        <taxon>Spermatophyta</taxon>
        <taxon>Magnoliopsida</taxon>
        <taxon>Liliopsida</taxon>
        <taxon>Poales</taxon>
        <taxon>Poaceae</taxon>
        <taxon>BOP clade</taxon>
        <taxon>Oryzoideae</taxon>
        <taxon>Oryzeae</taxon>
        <taxon>Oryzinae</taxon>
        <taxon>Oryza</taxon>
    </lineage>
</organism>
<keyword evidence="2" id="KW-1185">Reference proteome</keyword>
<sequence length="63" mass="6841">MASLAFNITPVQSPEQSVCQLPTEAIVVSTSVGVMNSLLVKLTSLLGEEYKLLKGEKDDIKYL</sequence>
<protein>
    <submittedName>
        <fullName evidence="1">Uncharacterized protein</fullName>
    </submittedName>
</protein>
<evidence type="ECO:0000313" key="2">
    <source>
        <dbReference type="Proteomes" id="UP000006591"/>
    </source>
</evidence>
<name>A0A0E0FKY5_ORYNI</name>
<evidence type="ECO:0000313" key="1">
    <source>
        <dbReference type="EnsemblPlants" id="ONIVA01G15920.3"/>
    </source>
</evidence>
<dbReference type="HOGENOM" id="CLU_2889656_0_0_1"/>
<reference evidence="1" key="1">
    <citation type="submission" date="2015-04" db="UniProtKB">
        <authorList>
            <consortium name="EnsemblPlants"/>
        </authorList>
    </citation>
    <scope>IDENTIFICATION</scope>
    <source>
        <strain evidence="1">SL10</strain>
    </source>
</reference>
<dbReference type="EnsemblPlants" id="ONIVA01G15920.3">
    <property type="protein sequence ID" value="ONIVA01G15920.3"/>
    <property type="gene ID" value="ONIVA01G15920"/>
</dbReference>
<reference evidence="1" key="2">
    <citation type="submission" date="2018-04" db="EMBL/GenBank/DDBJ databases">
        <title>OnivRS2 (Oryza nivara Reference Sequence Version 2).</title>
        <authorList>
            <person name="Zhang J."/>
            <person name="Kudrna D."/>
            <person name="Lee S."/>
            <person name="Talag J."/>
            <person name="Rajasekar S."/>
            <person name="Welchert J."/>
            <person name="Hsing Y.-I."/>
            <person name="Wing R.A."/>
        </authorList>
    </citation>
    <scope>NUCLEOTIDE SEQUENCE [LARGE SCALE GENOMIC DNA]</scope>
</reference>
<accession>A0A0E0FKY5</accession>
<dbReference type="Gramene" id="ONIVA01G15920.3">
    <property type="protein sequence ID" value="ONIVA01G15920.3"/>
    <property type="gene ID" value="ONIVA01G15920"/>
</dbReference>
<proteinExistence type="predicted"/>
<dbReference type="AlphaFoldDB" id="A0A0E0FKY5"/>